<dbReference type="PANTHER" id="PTHR12883">
    <property type="entry name" value="ADIPOCYTE-SPECIFIC PROTEIN 4-RELATED"/>
    <property type="match status" value="1"/>
</dbReference>
<feature type="region of interest" description="Disordered" evidence="6">
    <location>
        <begin position="1"/>
        <end position="34"/>
    </location>
</feature>
<protein>
    <submittedName>
        <fullName evidence="9">RNA-binding protein</fullName>
    </submittedName>
</protein>
<feature type="domain" description="RRM" evidence="8">
    <location>
        <begin position="53"/>
        <end position="101"/>
    </location>
</feature>
<proteinExistence type="predicted"/>
<sequence length="467" mass="54352">MSSSKAPLSKQKSKKTQQNPEKQPDPEKRKTVRYSGGEVWEDASLADWPENDFRMWVGDLGPEVTDEMLTREFSVYPSFNKAKVVKDNKTKKSKGYGFLSFGTLIVIDEAKPHKKDKKKKQTKEPFFGFRRKNHYWVELFFIVLIVVMLSFYLWGKKKNEQIVSDIFYKVQPIMANNFTVIGNGINVTIFKESNSNFRIYGSGRKNIRGFSVFVELLPRQDVVGFVYQLLTGQQDKVTLQCVCDESVDAFIMAISKPGFASRLRNERMEIEKFTQEVSLDRLWNSSSFDDNFVCLAEHPKFVSEVGQKCSTLFQDIHVSTLILADDPFKQRQLVVNQEALAKKEQNKQTPKDDSPTPVDYRILQIALTFRLEKEIDLKNTVGKMLDFCDFVSEHKFNSDARDRCRTHRREAAAELSAKDQKDKDKEILQKRKREQEKYNQMTPEEQKKYDAKQAKKDAKKQNRIKFQ</sequence>
<evidence type="ECO:0000259" key="8">
    <source>
        <dbReference type="PROSITE" id="PS50102"/>
    </source>
</evidence>
<comment type="subcellular location">
    <subcellularLocation>
        <location evidence="1">Membrane</location>
        <topology evidence="1">Single-pass membrane protein</topology>
    </subcellularLocation>
</comment>
<dbReference type="EMBL" id="JARBJD010000031">
    <property type="protein sequence ID" value="KAK2959246.1"/>
    <property type="molecule type" value="Genomic_DNA"/>
</dbReference>
<dbReference type="InterPro" id="IPR000504">
    <property type="entry name" value="RRM_dom"/>
</dbReference>
<dbReference type="PROSITE" id="PS50102">
    <property type="entry name" value="RRM"/>
    <property type="match status" value="1"/>
</dbReference>
<reference evidence="9 10" key="1">
    <citation type="journal article" date="2022" name="bioRxiv">
        <title>Genomics of Preaxostyla Flagellates Illuminates Evolutionary Transitions and the Path Towards Mitochondrial Loss.</title>
        <authorList>
            <person name="Novak L.V.F."/>
            <person name="Treitli S.C."/>
            <person name="Pyrih J."/>
            <person name="Halakuc P."/>
            <person name="Pipaliya S.V."/>
            <person name="Vacek V."/>
            <person name="Brzon O."/>
            <person name="Soukal P."/>
            <person name="Eme L."/>
            <person name="Dacks J.B."/>
            <person name="Karnkowska A."/>
            <person name="Elias M."/>
            <person name="Hampl V."/>
        </authorList>
    </citation>
    <scope>NUCLEOTIDE SEQUENCE [LARGE SCALE GENOMIC DNA]</scope>
    <source>
        <strain evidence="9">NAU3</strain>
        <tissue evidence="9">Gut</tissue>
    </source>
</reference>
<keyword evidence="10" id="KW-1185">Reference proteome</keyword>
<evidence type="ECO:0000256" key="6">
    <source>
        <dbReference type="SAM" id="MobiDB-lite"/>
    </source>
</evidence>
<dbReference type="SMART" id="SM00360">
    <property type="entry name" value="RRM"/>
    <property type="match status" value="1"/>
</dbReference>
<evidence type="ECO:0000313" key="10">
    <source>
        <dbReference type="Proteomes" id="UP001281761"/>
    </source>
</evidence>
<dbReference type="InterPro" id="IPR035979">
    <property type="entry name" value="RBD_domain_sf"/>
</dbReference>
<dbReference type="InterPro" id="IPR012879">
    <property type="entry name" value="CCDC47"/>
</dbReference>
<evidence type="ECO:0000256" key="1">
    <source>
        <dbReference type="ARBA" id="ARBA00004167"/>
    </source>
</evidence>
<dbReference type="Pfam" id="PF00076">
    <property type="entry name" value="RRM_1"/>
    <property type="match status" value="1"/>
</dbReference>
<evidence type="ECO:0000313" key="9">
    <source>
        <dbReference type="EMBL" id="KAK2959246.1"/>
    </source>
</evidence>
<feature type="compositionally biased region" description="Basic and acidic residues" evidence="6">
    <location>
        <begin position="411"/>
        <end position="437"/>
    </location>
</feature>
<evidence type="ECO:0000256" key="7">
    <source>
        <dbReference type="SAM" id="Phobius"/>
    </source>
</evidence>
<feature type="transmembrane region" description="Helical" evidence="7">
    <location>
        <begin position="135"/>
        <end position="154"/>
    </location>
</feature>
<keyword evidence="3 7" id="KW-1133">Transmembrane helix</keyword>
<organism evidence="9 10">
    <name type="scientific">Blattamonas nauphoetae</name>
    <dbReference type="NCBI Taxonomy" id="2049346"/>
    <lineage>
        <taxon>Eukaryota</taxon>
        <taxon>Metamonada</taxon>
        <taxon>Preaxostyla</taxon>
        <taxon>Oxymonadida</taxon>
        <taxon>Blattamonas</taxon>
    </lineage>
</organism>
<dbReference type="PANTHER" id="PTHR12883:SF0">
    <property type="entry name" value="PAT COMPLEX SUBUNIT CCDC47"/>
    <property type="match status" value="1"/>
</dbReference>
<dbReference type="Gene3D" id="3.30.70.330">
    <property type="match status" value="1"/>
</dbReference>
<dbReference type="InterPro" id="IPR012677">
    <property type="entry name" value="Nucleotide-bd_a/b_plait_sf"/>
</dbReference>
<accession>A0ABQ9Y658</accession>
<feature type="compositionally biased region" description="Basic and acidic residues" evidence="6">
    <location>
        <begin position="444"/>
        <end position="460"/>
    </location>
</feature>
<evidence type="ECO:0000256" key="4">
    <source>
        <dbReference type="ARBA" id="ARBA00023136"/>
    </source>
</evidence>
<dbReference type="Proteomes" id="UP001281761">
    <property type="component" value="Unassembled WGS sequence"/>
</dbReference>
<evidence type="ECO:0000256" key="2">
    <source>
        <dbReference type="ARBA" id="ARBA00022692"/>
    </source>
</evidence>
<name>A0ABQ9Y658_9EUKA</name>
<keyword evidence="2 7" id="KW-0812">Transmembrane</keyword>
<keyword evidence="5" id="KW-0694">RNA-binding</keyword>
<dbReference type="SUPFAM" id="SSF54928">
    <property type="entry name" value="RNA-binding domain, RBD"/>
    <property type="match status" value="1"/>
</dbReference>
<dbReference type="Pfam" id="PF07946">
    <property type="entry name" value="CCDC47"/>
    <property type="match status" value="1"/>
</dbReference>
<gene>
    <name evidence="9" type="ORF">BLNAU_5804</name>
</gene>
<evidence type="ECO:0000256" key="5">
    <source>
        <dbReference type="PROSITE-ProRule" id="PRU00176"/>
    </source>
</evidence>
<evidence type="ECO:0000256" key="3">
    <source>
        <dbReference type="ARBA" id="ARBA00022989"/>
    </source>
</evidence>
<keyword evidence="4 7" id="KW-0472">Membrane</keyword>
<comment type="caution">
    <text evidence="9">The sequence shown here is derived from an EMBL/GenBank/DDBJ whole genome shotgun (WGS) entry which is preliminary data.</text>
</comment>
<feature type="region of interest" description="Disordered" evidence="6">
    <location>
        <begin position="411"/>
        <end position="467"/>
    </location>
</feature>